<reference evidence="1" key="1">
    <citation type="submission" date="2022-03" db="EMBL/GenBank/DDBJ databases">
        <authorList>
            <person name="Tunstrom K."/>
        </authorList>
    </citation>
    <scope>NUCLEOTIDE SEQUENCE</scope>
</reference>
<dbReference type="GO" id="GO:0005737">
    <property type="term" value="C:cytoplasm"/>
    <property type="evidence" value="ECO:0007669"/>
    <property type="project" value="TreeGrafter"/>
</dbReference>
<evidence type="ECO:0000313" key="2">
    <source>
        <dbReference type="Proteomes" id="UP001153954"/>
    </source>
</evidence>
<dbReference type="GO" id="GO:0005929">
    <property type="term" value="C:cilium"/>
    <property type="evidence" value="ECO:0007669"/>
    <property type="project" value="TreeGrafter"/>
</dbReference>
<keyword evidence="2" id="KW-1185">Reference proteome</keyword>
<proteinExistence type="predicted"/>
<accession>A0AAU9UBU9</accession>
<dbReference type="PANTHER" id="PTHR46348">
    <property type="entry name" value="DELETED IN LUNG AND ESOPHAGEAL CANCER PROTEIN 1"/>
    <property type="match status" value="1"/>
</dbReference>
<dbReference type="GO" id="GO:0008285">
    <property type="term" value="P:negative regulation of cell population proliferation"/>
    <property type="evidence" value="ECO:0007669"/>
    <property type="project" value="InterPro"/>
</dbReference>
<dbReference type="Proteomes" id="UP001153954">
    <property type="component" value="Unassembled WGS sequence"/>
</dbReference>
<gene>
    <name evidence="1" type="ORF">EEDITHA_LOCUS11979</name>
</gene>
<dbReference type="PANTHER" id="PTHR46348:SF1">
    <property type="entry name" value="DELETED IN LUNG AND ESOPHAGEAL CANCER PROTEIN 1"/>
    <property type="match status" value="1"/>
</dbReference>
<organism evidence="1 2">
    <name type="scientific">Euphydryas editha</name>
    <name type="common">Edith's checkerspot</name>
    <dbReference type="NCBI Taxonomy" id="104508"/>
    <lineage>
        <taxon>Eukaryota</taxon>
        <taxon>Metazoa</taxon>
        <taxon>Ecdysozoa</taxon>
        <taxon>Arthropoda</taxon>
        <taxon>Hexapoda</taxon>
        <taxon>Insecta</taxon>
        <taxon>Pterygota</taxon>
        <taxon>Neoptera</taxon>
        <taxon>Endopterygota</taxon>
        <taxon>Lepidoptera</taxon>
        <taxon>Glossata</taxon>
        <taxon>Ditrysia</taxon>
        <taxon>Papilionoidea</taxon>
        <taxon>Nymphalidae</taxon>
        <taxon>Nymphalinae</taxon>
        <taxon>Euphydryas</taxon>
    </lineage>
</organism>
<protein>
    <submittedName>
        <fullName evidence="1">Uncharacterized protein</fullName>
    </submittedName>
</protein>
<evidence type="ECO:0000313" key="1">
    <source>
        <dbReference type="EMBL" id="CAH2096668.1"/>
    </source>
</evidence>
<dbReference type="AlphaFoldDB" id="A0AAU9UBU9"/>
<dbReference type="InterPro" id="IPR033304">
    <property type="entry name" value="DLEC1"/>
</dbReference>
<dbReference type="GO" id="GO:0015631">
    <property type="term" value="F:tubulin binding"/>
    <property type="evidence" value="ECO:0007669"/>
    <property type="project" value="TreeGrafter"/>
</dbReference>
<name>A0AAU9UBU9_EUPED</name>
<dbReference type="EMBL" id="CAKOGL010000016">
    <property type="protein sequence ID" value="CAH2096668.1"/>
    <property type="molecule type" value="Genomic_DNA"/>
</dbReference>
<sequence length="420" mass="47917">MVIVTSYQKHSNRKLLEQWAGDVREPGVVLQCEPASGELRACTKIVVQVSVYADCWGLYHDQILIQIENLEPLILDVWIEAVGLPLEFALRPNDIQTQPTLWLSNTDPERAILIKNTSRADLLLHAFIIKEHEYPQDVLPFRLYVRLFDVPRPTCPCVTAYKSENGSSSESLFEDMDTSVELFLTSDHGVQDDTFFQVKPLECLIGAGERATYKLRLLSQHESAPDSVLLLRSTLVENTGDNWYRPDPALQFVRLRQTQRSPRLQASCSEINVNLCALDLPYNDVIRIRKRFNLQNIGDGQLEVYSMTEAPWSLDVARQICAAHCIPNETNKTERLKLSLPPRSATEAQKLRIKASSYMYICKMRIQIHLQYIIIIQMVVEVSVRTNEVWPEVDAKYLPRLVSSSALYFSDPDDAVLLVL</sequence>
<comment type="caution">
    <text evidence="1">The sequence shown here is derived from an EMBL/GenBank/DDBJ whole genome shotgun (WGS) entry which is preliminary data.</text>
</comment>